<feature type="compositionally biased region" description="Low complexity" evidence="1">
    <location>
        <begin position="13"/>
        <end position="22"/>
    </location>
</feature>
<dbReference type="AlphaFoldDB" id="A0A426TSC9"/>
<feature type="domain" description="Transposase IS66 zinc-finger binding" evidence="2">
    <location>
        <begin position="71"/>
        <end position="119"/>
    </location>
</feature>
<reference evidence="4 5" key="1">
    <citation type="submission" date="2018-12" db="EMBL/GenBank/DDBJ databases">
        <title>Genome Sequence of Candidatus Viridilinea halotolerans isolated from saline sulfide-rich spring.</title>
        <authorList>
            <person name="Grouzdev D.S."/>
            <person name="Burganskaya E.I."/>
            <person name="Krutkina M.S."/>
            <person name="Sukhacheva M.V."/>
            <person name="Gorlenko V.M."/>
        </authorList>
    </citation>
    <scope>NUCLEOTIDE SEQUENCE [LARGE SCALE GENOMIC DNA]</scope>
    <source>
        <strain evidence="4">Chok-6</strain>
    </source>
</reference>
<proteinExistence type="predicted"/>
<protein>
    <submittedName>
        <fullName evidence="4">Uncharacterized protein</fullName>
    </submittedName>
</protein>
<dbReference type="PANTHER" id="PTHR33678:SF1">
    <property type="entry name" value="BLL1576 PROTEIN"/>
    <property type="match status" value="1"/>
</dbReference>
<comment type="caution">
    <text evidence="4">The sequence shown here is derived from an EMBL/GenBank/DDBJ whole genome shotgun (WGS) entry which is preliminary data.</text>
</comment>
<sequence length="142" mass="15447">MAKLAALEARLNQNSQNSSKPPSSDPPSAPPRPAKTPRGKPKTKGAQPGHPDQQRTLLPVEEVDQVIPIRPTSCPACQHALPDDLEPVAPPQRQQVWEIPLAPPEVTEYQYHTLVCPCCQARVAAERPDTCSQARLALGSWP</sequence>
<dbReference type="EMBL" id="RSAS01000824">
    <property type="protein sequence ID" value="RRR66873.1"/>
    <property type="molecule type" value="Genomic_DNA"/>
</dbReference>
<evidence type="ECO:0000259" key="2">
    <source>
        <dbReference type="Pfam" id="PF13005"/>
    </source>
</evidence>
<dbReference type="PANTHER" id="PTHR33678">
    <property type="entry name" value="BLL1576 PROTEIN"/>
    <property type="match status" value="1"/>
</dbReference>
<dbReference type="InterPro" id="IPR052344">
    <property type="entry name" value="Transposase-related"/>
</dbReference>
<accession>A0A426TSC9</accession>
<evidence type="ECO:0000259" key="3">
    <source>
        <dbReference type="Pfam" id="PF20042"/>
    </source>
</evidence>
<feature type="compositionally biased region" description="Pro residues" evidence="1">
    <location>
        <begin position="23"/>
        <end position="34"/>
    </location>
</feature>
<name>A0A426TSC9_9CHLR</name>
<dbReference type="Proteomes" id="UP000280307">
    <property type="component" value="Unassembled WGS sequence"/>
</dbReference>
<gene>
    <name evidence="4" type="ORF">EI684_19945</name>
</gene>
<organism evidence="4 5">
    <name type="scientific">Candidatus Viridilinea halotolerans</name>
    <dbReference type="NCBI Taxonomy" id="2491704"/>
    <lineage>
        <taxon>Bacteria</taxon>
        <taxon>Bacillati</taxon>
        <taxon>Chloroflexota</taxon>
        <taxon>Chloroflexia</taxon>
        <taxon>Chloroflexales</taxon>
        <taxon>Chloroflexineae</taxon>
        <taxon>Oscillochloridaceae</taxon>
        <taxon>Candidatus Viridilinea</taxon>
    </lineage>
</organism>
<dbReference type="InterPro" id="IPR024474">
    <property type="entry name" value="Znf_dom_IS66"/>
</dbReference>
<dbReference type="InterPro" id="IPR045618">
    <property type="entry name" value="DUF6444"/>
</dbReference>
<feature type="domain" description="DUF6444" evidence="3">
    <location>
        <begin position="2"/>
        <end position="55"/>
    </location>
</feature>
<evidence type="ECO:0000313" key="4">
    <source>
        <dbReference type="EMBL" id="RRR66873.1"/>
    </source>
</evidence>
<dbReference type="Pfam" id="PF20042">
    <property type="entry name" value="DUF6444"/>
    <property type="match status" value="1"/>
</dbReference>
<dbReference type="Pfam" id="PF13005">
    <property type="entry name" value="zf-IS66"/>
    <property type="match status" value="1"/>
</dbReference>
<feature type="region of interest" description="Disordered" evidence="1">
    <location>
        <begin position="1"/>
        <end position="57"/>
    </location>
</feature>
<evidence type="ECO:0000256" key="1">
    <source>
        <dbReference type="SAM" id="MobiDB-lite"/>
    </source>
</evidence>
<evidence type="ECO:0000313" key="5">
    <source>
        <dbReference type="Proteomes" id="UP000280307"/>
    </source>
</evidence>